<evidence type="ECO:0000313" key="3">
    <source>
        <dbReference type="Proteomes" id="UP000030848"/>
    </source>
</evidence>
<evidence type="ECO:0000313" key="2">
    <source>
        <dbReference type="EMBL" id="KHF43369.1"/>
    </source>
</evidence>
<dbReference type="OrthoDB" id="529448at2"/>
<keyword evidence="1" id="KW-0812">Transmembrane</keyword>
<feature type="transmembrane region" description="Helical" evidence="1">
    <location>
        <begin position="16"/>
        <end position="37"/>
    </location>
</feature>
<dbReference type="RefSeq" id="WP_052136455.1">
    <property type="nucleotide sequence ID" value="NZ_FOWS01000001.1"/>
</dbReference>
<feature type="transmembrane region" description="Helical" evidence="1">
    <location>
        <begin position="196"/>
        <end position="220"/>
    </location>
</feature>
<reference evidence="2 3" key="1">
    <citation type="submission" date="2014-10" db="EMBL/GenBank/DDBJ databases">
        <title>Genome sequence of Micropolyspora internatus JCM3315.</title>
        <authorList>
            <person name="Shin S.-K."/>
            <person name="Yi H."/>
        </authorList>
    </citation>
    <scope>NUCLEOTIDE SEQUENCE [LARGE SCALE GENOMIC DNA]</scope>
    <source>
        <strain evidence="2 3">JCM 3315</strain>
    </source>
</reference>
<gene>
    <name evidence="2" type="ORF">MINT15_35710</name>
</gene>
<feature type="transmembrane region" description="Helical" evidence="1">
    <location>
        <begin position="66"/>
        <end position="91"/>
    </location>
</feature>
<protein>
    <submittedName>
        <fullName evidence="2">Uncharacterized protein</fullName>
    </submittedName>
</protein>
<proteinExistence type="predicted"/>
<dbReference type="Proteomes" id="UP000030848">
    <property type="component" value="Unassembled WGS sequence"/>
</dbReference>
<keyword evidence="1" id="KW-0472">Membrane</keyword>
<keyword evidence="1" id="KW-1133">Transmembrane helix</keyword>
<dbReference type="EMBL" id="JRZE01000006">
    <property type="protein sequence ID" value="KHF43369.1"/>
    <property type="molecule type" value="Genomic_DNA"/>
</dbReference>
<comment type="caution">
    <text evidence="2">The sequence shown here is derived from an EMBL/GenBank/DDBJ whole genome shotgun (WGS) entry which is preliminary data.</text>
</comment>
<evidence type="ECO:0000256" key="1">
    <source>
        <dbReference type="SAM" id="Phobius"/>
    </source>
</evidence>
<organism evidence="2 3">
    <name type="scientific">Saccharomonospora viridis</name>
    <dbReference type="NCBI Taxonomy" id="1852"/>
    <lineage>
        <taxon>Bacteria</taxon>
        <taxon>Bacillati</taxon>
        <taxon>Actinomycetota</taxon>
        <taxon>Actinomycetes</taxon>
        <taxon>Pseudonocardiales</taxon>
        <taxon>Pseudonocardiaceae</taxon>
        <taxon>Saccharomonospora</taxon>
    </lineage>
</organism>
<name>A0A837D6C7_9PSEU</name>
<dbReference type="AlphaFoldDB" id="A0A837D6C7"/>
<accession>A0A837D6C7</accession>
<sequence length="276" mass="30112">MIGIITEFGKRVSTRWVTAILLPGSLWVIVFGIAVVLGHGSPFDLARLVAETEALGDEFVRHPGRAVVAVGLAVAGAGVAGTVATGLGRLAQRWFLRRRFLTGGLITRSRWSRRSRALAAARRAGVDPVAAYLPQRPTWLGDRVRLVEARVRAQYHVDARLVWPRLWLLLDEDTRRPISDAHARYADAVSLMGWGLLYLVAGVVWWPALLISATVVVTAWTRLRVTVAELAELIESAIDLRLRDLAEAIGTPFGGNEVKPVEGRALDDRLGKAGPA</sequence>